<keyword evidence="7" id="KW-1185">Reference proteome</keyword>
<dbReference type="Pfam" id="PF02547">
    <property type="entry name" value="Queuosine_synth"/>
    <property type="match status" value="2"/>
</dbReference>
<keyword evidence="4 5" id="KW-0671">Queuosine biosynthesis</keyword>
<evidence type="ECO:0000313" key="6">
    <source>
        <dbReference type="EMBL" id="MCA6073290.1"/>
    </source>
</evidence>
<proteinExistence type="inferred from homology"/>
<evidence type="ECO:0000256" key="4">
    <source>
        <dbReference type="ARBA" id="ARBA00022785"/>
    </source>
</evidence>
<name>A0A9X1HJN1_9BACT</name>
<dbReference type="GO" id="GO:0008616">
    <property type="term" value="P:tRNA queuosine(34) biosynthetic process"/>
    <property type="evidence" value="ECO:0007669"/>
    <property type="project" value="UniProtKB-UniRule"/>
</dbReference>
<gene>
    <name evidence="5" type="primary">queA</name>
    <name evidence="6" type="ORF">LDX50_00330</name>
</gene>
<dbReference type="InterPro" id="IPR042119">
    <property type="entry name" value="QueA_dom2"/>
</dbReference>
<comment type="similarity">
    <text evidence="5">Belongs to the QueA family.</text>
</comment>
<reference evidence="6" key="1">
    <citation type="submission" date="2021-09" db="EMBL/GenBank/DDBJ databases">
        <title>Fulvivirga sp. isolated from coastal sediment.</title>
        <authorList>
            <person name="Yu H."/>
        </authorList>
    </citation>
    <scope>NUCLEOTIDE SEQUENCE</scope>
    <source>
        <strain evidence="6">1062</strain>
    </source>
</reference>
<dbReference type="Gene3D" id="2.40.10.240">
    <property type="entry name" value="QueA-like"/>
    <property type="match status" value="1"/>
</dbReference>
<dbReference type="Gene3D" id="3.40.1780.10">
    <property type="entry name" value="QueA-like"/>
    <property type="match status" value="1"/>
</dbReference>
<dbReference type="RefSeq" id="WP_225696408.1">
    <property type="nucleotide sequence ID" value="NZ_JAIXNE010000001.1"/>
</dbReference>
<sequence>MNKAGKIQLSDYTYELPAHRIAEKPLPERDQSKLLIYQKGYISHHIFNTLSEQLPDSSSLFFNDTKVIPARIIFQRSTGALIEVFLLEPVLPSPDIATAMSCTVESTWKCLVGNFKKWKNDEILELSVPAATGTITVRASIHDRTGSLITLTWNAPIAFSELVELIGKIPLPPYIKREADPSDKDRYQTVYSHAAGAVAAPTAGLHFTPEVLNSLEDRGIKTDFLTLHVSAGTFMPIKEDDITKHQMHGEQIYVTRDNLLNIMASATLIAVGTTSMRTLESLYWYGVLLFTGRSDKFIIDQNTAYEFNEKDLPGRNEAIQAIIDHMDAEGRTSLAGRTEIFIYPGYTFRVCDGLITNFHLPGSTLILLVAAFIGDDWKKVYQEALDNKYRFLSYGDSSLLIP</sequence>
<dbReference type="PANTHER" id="PTHR30307:SF0">
    <property type="entry name" value="S-ADENOSYLMETHIONINE:TRNA RIBOSYLTRANSFERASE-ISOMERASE"/>
    <property type="match status" value="1"/>
</dbReference>
<dbReference type="PANTHER" id="PTHR30307">
    <property type="entry name" value="S-ADENOSYLMETHIONINE:TRNA RIBOSYLTRANSFERASE-ISOMERASE"/>
    <property type="match status" value="1"/>
</dbReference>
<evidence type="ECO:0000256" key="1">
    <source>
        <dbReference type="ARBA" id="ARBA00022490"/>
    </source>
</evidence>
<protein>
    <recommendedName>
        <fullName evidence="5">S-adenosylmethionine:tRNA ribosyltransferase-isomerase</fullName>
        <ecNumber evidence="5">2.4.99.17</ecNumber>
    </recommendedName>
    <alternativeName>
        <fullName evidence="5">Queuosine biosynthesis protein QueA</fullName>
    </alternativeName>
</protein>
<comment type="pathway">
    <text evidence="5">tRNA modification; tRNA-queuosine biosynthesis.</text>
</comment>
<keyword evidence="2 5" id="KW-0808">Transferase</keyword>
<comment type="subcellular location">
    <subcellularLocation>
        <location evidence="5">Cytoplasm</location>
    </subcellularLocation>
</comment>
<keyword evidence="3 5" id="KW-0949">S-adenosyl-L-methionine</keyword>
<dbReference type="EMBL" id="JAIXNE010000001">
    <property type="protein sequence ID" value="MCA6073290.1"/>
    <property type="molecule type" value="Genomic_DNA"/>
</dbReference>
<accession>A0A9X1HJN1</accession>
<comment type="subunit">
    <text evidence="5">Monomer.</text>
</comment>
<dbReference type="GO" id="GO:0005737">
    <property type="term" value="C:cytoplasm"/>
    <property type="evidence" value="ECO:0007669"/>
    <property type="project" value="UniProtKB-SubCell"/>
</dbReference>
<keyword evidence="1 5" id="KW-0963">Cytoplasm</keyword>
<evidence type="ECO:0000256" key="3">
    <source>
        <dbReference type="ARBA" id="ARBA00022691"/>
    </source>
</evidence>
<dbReference type="Proteomes" id="UP001139409">
    <property type="component" value="Unassembled WGS sequence"/>
</dbReference>
<comment type="function">
    <text evidence="5">Transfers and isomerizes the ribose moiety from AdoMet to the 7-aminomethyl group of 7-deazaguanine (preQ1-tRNA) to give epoxyqueuosine (oQ-tRNA).</text>
</comment>
<dbReference type="EC" id="2.4.99.17" evidence="5"/>
<comment type="catalytic activity">
    <reaction evidence="5">
        <text>7-aminomethyl-7-carbaguanosine(34) in tRNA + S-adenosyl-L-methionine = epoxyqueuosine(34) in tRNA + adenine + L-methionine + 2 H(+)</text>
        <dbReference type="Rhea" id="RHEA:32155"/>
        <dbReference type="Rhea" id="RHEA-COMP:10342"/>
        <dbReference type="Rhea" id="RHEA-COMP:18582"/>
        <dbReference type="ChEBI" id="CHEBI:15378"/>
        <dbReference type="ChEBI" id="CHEBI:16708"/>
        <dbReference type="ChEBI" id="CHEBI:57844"/>
        <dbReference type="ChEBI" id="CHEBI:59789"/>
        <dbReference type="ChEBI" id="CHEBI:82833"/>
        <dbReference type="ChEBI" id="CHEBI:194443"/>
        <dbReference type="EC" id="2.4.99.17"/>
    </reaction>
</comment>
<comment type="caution">
    <text evidence="6">The sequence shown here is derived from an EMBL/GenBank/DDBJ whole genome shotgun (WGS) entry which is preliminary data.</text>
</comment>
<dbReference type="GO" id="GO:0051075">
    <property type="term" value="F:S-adenosylmethionine:tRNA ribosyltransferase-isomerase activity"/>
    <property type="evidence" value="ECO:0007669"/>
    <property type="project" value="UniProtKB-EC"/>
</dbReference>
<dbReference type="InterPro" id="IPR042118">
    <property type="entry name" value="QueA_dom1"/>
</dbReference>
<evidence type="ECO:0000313" key="7">
    <source>
        <dbReference type="Proteomes" id="UP001139409"/>
    </source>
</evidence>
<dbReference type="SUPFAM" id="SSF111337">
    <property type="entry name" value="QueA-like"/>
    <property type="match status" value="1"/>
</dbReference>
<dbReference type="InterPro" id="IPR036100">
    <property type="entry name" value="QueA_sf"/>
</dbReference>
<dbReference type="HAMAP" id="MF_00113">
    <property type="entry name" value="QueA"/>
    <property type="match status" value="1"/>
</dbReference>
<organism evidence="6 7">
    <name type="scientific">Fulvivirga sedimenti</name>
    <dbReference type="NCBI Taxonomy" id="2879465"/>
    <lineage>
        <taxon>Bacteria</taxon>
        <taxon>Pseudomonadati</taxon>
        <taxon>Bacteroidota</taxon>
        <taxon>Cytophagia</taxon>
        <taxon>Cytophagales</taxon>
        <taxon>Fulvivirgaceae</taxon>
        <taxon>Fulvivirga</taxon>
    </lineage>
</organism>
<evidence type="ECO:0000256" key="2">
    <source>
        <dbReference type="ARBA" id="ARBA00022679"/>
    </source>
</evidence>
<evidence type="ECO:0000256" key="5">
    <source>
        <dbReference type="HAMAP-Rule" id="MF_00113"/>
    </source>
</evidence>
<dbReference type="AlphaFoldDB" id="A0A9X1HJN1"/>
<dbReference type="InterPro" id="IPR003699">
    <property type="entry name" value="QueA"/>
</dbReference>